<keyword evidence="1" id="KW-0812">Transmembrane</keyword>
<reference evidence="2 3" key="1">
    <citation type="submission" date="2018-11" db="EMBL/GenBank/DDBJ databases">
        <authorList>
            <person name="Kleinhagauer T."/>
            <person name="Glaeser S.P."/>
            <person name="Spergser J."/>
            <person name="Ruckert C."/>
            <person name="Kaempfer P."/>
            <person name="Busse H.-J."/>
        </authorList>
    </citation>
    <scope>NUCLEOTIDE SEQUENCE [LARGE SCALE GENOMIC DNA]</scope>
    <source>
        <strain evidence="2 3">200CH</strain>
    </source>
</reference>
<keyword evidence="1" id="KW-0472">Membrane</keyword>
<keyword evidence="3" id="KW-1185">Reference proteome</keyword>
<evidence type="ECO:0000313" key="2">
    <source>
        <dbReference type="EMBL" id="AZA13479.1"/>
    </source>
</evidence>
<dbReference type="AlphaFoldDB" id="A0A3G6J6B6"/>
<dbReference type="KEGG" id="ccho:CCHOA_05390"/>
<evidence type="ECO:0000313" key="3">
    <source>
        <dbReference type="Proteomes" id="UP000269019"/>
    </source>
</evidence>
<evidence type="ECO:0000256" key="1">
    <source>
        <dbReference type="SAM" id="Phobius"/>
    </source>
</evidence>
<sequence length="69" mass="7752">MGWWCRQGLWRKKRGISFLGLLFCCHCCSGGRNRRFETHFLTLKPAVRGVGVLGFCGVYLLGETVGMQG</sequence>
<keyword evidence="1" id="KW-1133">Transmembrane helix</keyword>
<proteinExistence type="predicted"/>
<dbReference type="Proteomes" id="UP000269019">
    <property type="component" value="Chromosome"/>
</dbReference>
<organism evidence="2 3">
    <name type="scientific">Corynebacterium choanae</name>
    <dbReference type="NCBI Taxonomy" id="1862358"/>
    <lineage>
        <taxon>Bacteria</taxon>
        <taxon>Bacillati</taxon>
        <taxon>Actinomycetota</taxon>
        <taxon>Actinomycetes</taxon>
        <taxon>Mycobacteriales</taxon>
        <taxon>Corynebacteriaceae</taxon>
        <taxon>Corynebacterium</taxon>
    </lineage>
</organism>
<accession>A0A3G6J6B6</accession>
<dbReference type="EMBL" id="CP033896">
    <property type="protein sequence ID" value="AZA13479.1"/>
    <property type="molecule type" value="Genomic_DNA"/>
</dbReference>
<gene>
    <name evidence="2" type="ORF">CCHOA_05390</name>
</gene>
<feature type="transmembrane region" description="Helical" evidence="1">
    <location>
        <begin position="46"/>
        <end position="62"/>
    </location>
</feature>
<protein>
    <submittedName>
        <fullName evidence="2">Uncharacterized protein</fullName>
    </submittedName>
</protein>
<name>A0A3G6J6B6_9CORY</name>